<dbReference type="GO" id="GO:0046872">
    <property type="term" value="F:metal ion binding"/>
    <property type="evidence" value="ECO:0007669"/>
    <property type="project" value="UniProtKB-UniRule"/>
</dbReference>
<dbReference type="GO" id="GO:0005658">
    <property type="term" value="C:alpha DNA polymerase:primase complex"/>
    <property type="evidence" value="ECO:0007669"/>
    <property type="project" value="UniProtKB-ARBA"/>
</dbReference>
<dbReference type="InterPro" id="IPR058560">
    <property type="entry name" value="DNA_primase_C"/>
</dbReference>
<dbReference type="AlphaFoldDB" id="A0AAN9VCK5"/>
<dbReference type="PIRSF" id="PIRSF009449">
    <property type="entry name" value="DNA_primase_large_subunit"/>
    <property type="match status" value="1"/>
</dbReference>
<keyword evidence="4 10" id="KW-0639">Primosome</keyword>
<dbReference type="Pfam" id="PF26466">
    <property type="entry name" value="DNA_primase_lrg_N"/>
    <property type="match status" value="1"/>
</dbReference>
<evidence type="ECO:0000256" key="4">
    <source>
        <dbReference type="ARBA" id="ARBA00022515"/>
    </source>
</evidence>
<keyword evidence="3 10" id="KW-0004">4Fe-4S</keyword>
<evidence type="ECO:0000256" key="2">
    <source>
        <dbReference type="ARBA" id="ARBA00019038"/>
    </source>
</evidence>
<evidence type="ECO:0000313" key="13">
    <source>
        <dbReference type="EMBL" id="KAK7792431.1"/>
    </source>
</evidence>
<dbReference type="Pfam" id="PF04104">
    <property type="entry name" value="DNA_primase_lrg"/>
    <property type="match status" value="1"/>
</dbReference>
<keyword evidence="8 10" id="KW-0411">Iron-sulfur</keyword>
<sequence>MSVSRDKRKGLPKISIVNDRCRATAELSRDLQLYAIPPSFIVPLAEVYRSVTERLEVLRILQHTLPKVLAKNVEDQKSAVLQQLQKQGLVTYAKLLVSCGHGETGVIIKERIADYVSHFFLRLIYSQSEEWRHWFLNRELELFRLRFHSLSAEGVTNFLEEYGLWFTPISDEEKKSMMHNLLTSTANMSQADVATTTFFKVPYIDVLDLISDRKVYMSGGYAFIPFKDITSVFCTLFKNHLCRALEELSVSDVDEVKSDERFQPLISHAEWFLHKTNNSGETVVAEEDLDALSQVSFPPCMRQLHESIRKTHHAKHGARLQYGLFLKGIGLPLEESIKFWKTELTKIMTREKFQKEYLYSIRHNYGQEGRRVSYTPYSCAKILSETIGIGDCHGCPFKHNSAQILKNRFESYGIPPSDLQIIMNLVFEGQYQLACSKYFEIIHSSALEKVICDPNEFFKQSQKIRCNYEEKMKENYGRNGNIKCVKTDKDLVAVTISESDNSEGDNSK</sequence>
<keyword evidence="14" id="KW-1185">Reference proteome</keyword>
<feature type="binding site" evidence="11">
    <location>
        <position position="435"/>
    </location>
    <ligand>
        <name>[4Fe-4S] cluster</name>
        <dbReference type="ChEBI" id="CHEBI:49883"/>
    </ligand>
</feature>
<evidence type="ECO:0000256" key="8">
    <source>
        <dbReference type="ARBA" id="ARBA00023014"/>
    </source>
</evidence>
<proteinExistence type="inferred from homology"/>
<dbReference type="CDD" id="cd07322">
    <property type="entry name" value="PriL_PriS_Eukaryotic"/>
    <property type="match status" value="1"/>
</dbReference>
<name>A0AAN9VCK5_9ORTH</name>
<evidence type="ECO:0000256" key="9">
    <source>
        <dbReference type="ARBA" id="ARBA00023125"/>
    </source>
</evidence>
<protein>
    <recommendedName>
        <fullName evidence="2 10">DNA primase large subunit</fullName>
    </recommendedName>
</protein>
<dbReference type="InterPro" id="IPR007238">
    <property type="entry name" value="DNA_primase_lsu_euk/arc"/>
</dbReference>
<dbReference type="GO" id="GO:0006270">
    <property type="term" value="P:DNA replication initiation"/>
    <property type="evidence" value="ECO:0007669"/>
    <property type="project" value="TreeGrafter"/>
</dbReference>
<comment type="cofactor">
    <cofactor evidence="10">
        <name>[4Fe-4S] cluster</name>
        <dbReference type="ChEBI" id="CHEBI:49883"/>
    </cofactor>
    <text evidence="10">Binds 1 [4Fe-4S] cluster.</text>
</comment>
<feature type="binding site" evidence="11">
    <location>
        <position position="395"/>
    </location>
    <ligand>
        <name>[4Fe-4S] cluster</name>
        <dbReference type="ChEBI" id="CHEBI:49883"/>
    </ligand>
</feature>
<dbReference type="GO" id="GO:0003677">
    <property type="term" value="F:DNA binding"/>
    <property type="evidence" value="ECO:0007669"/>
    <property type="project" value="UniProtKB-UniRule"/>
</dbReference>
<keyword evidence="5 10" id="KW-0235">DNA replication</keyword>
<dbReference type="Gene3D" id="1.20.930.80">
    <property type="match status" value="1"/>
</dbReference>
<accession>A0AAN9VCK5</accession>
<evidence type="ECO:0000259" key="12">
    <source>
        <dbReference type="Pfam" id="PF04104"/>
    </source>
</evidence>
<evidence type="ECO:0000256" key="3">
    <source>
        <dbReference type="ARBA" id="ARBA00022485"/>
    </source>
</evidence>
<dbReference type="GO" id="GO:0051539">
    <property type="term" value="F:4 iron, 4 sulfur cluster binding"/>
    <property type="evidence" value="ECO:0007669"/>
    <property type="project" value="UniProtKB-UniRule"/>
</dbReference>
<feature type="binding site" evidence="11">
    <location>
        <position position="300"/>
    </location>
    <ligand>
        <name>[4Fe-4S] cluster</name>
        <dbReference type="ChEBI" id="CHEBI:49883"/>
    </ligand>
</feature>
<keyword evidence="7 10" id="KW-0408">Iron</keyword>
<keyword evidence="9 10" id="KW-0238">DNA-binding</keyword>
<evidence type="ECO:0000313" key="14">
    <source>
        <dbReference type="Proteomes" id="UP001378592"/>
    </source>
</evidence>
<evidence type="ECO:0000256" key="6">
    <source>
        <dbReference type="ARBA" id="ARBA00022723"/>
    </source>
</evidence>
<organism evidence="13 14">
    <name type="scientific">Gryllus longicercus</name>
    <dbReference type="NCBI Taxonomy" id="2509291"/>
    <lineage>
        <taxon>Eukaryota</taxon>
        <taxon>Metazoa</taxon>
        <taxon>Ecdysozoa</taxon>
        <taxon>Arthropoda</taxon>
        <taxon>Hexapoda</taxon>
        <taxon>Insecta</taxon>
        <taxon>Pterygota</taxon>
        <taxon>Neoptera</taxon>
        <taxon>Polyneoptera</taxon>
        <taxon>Orthoptera</taxon>
        <taxon>Ensifera</taxon>
        <taxon>Gryllidea</taxon>
        <taxon>Grylloidea</taxon>
        <taxon>Gryllidae</taxon>
        <taxon>Gryllinae</taxon>
        <taxon>Gryllus</taxon>
    </lineage>
</organism>
<dbReference type="Proteomes" id="UP001378592">
    <property type="component" value="Unassembled WGS sequence"/>
</dbReference>
<evidence type="ECO:0000256" key="10">
    <source>
        <dbReference type="PIRNR" id="PIRNR009449"/>
    </source>
</evidence>
<evidence type="ECO:0000256" key="7">
    <source>
        <dbReference type="ARBA" id="ARBA00023004"/>
    </source>
</evidence>
<feature type="domain" description="DNA primase large subunit C-terminal" evidence="12">
    <location>
        <begin position="291"/>
        <end position="458"/>
    </location>
</feature>
<evidence type="ECO:0000256" key="5">
    <source>
        <dbReference type="ARBA" id="ARBA00022705"/>
    </source>
</evidence>
<dbReference type="PANTHER" id="PTHR10537">
    <property type="entry name" value="DNA PRIMASE LARGE SUBUNIT"/>
    <property type="match status" value="1"/>
</dbReference>
<evidence type="ECO:0000256" key="11">
    <source>
        <dbReference type="PIRSR" id="PIRSR009449-1"/>
    </source>
</evidence>
<dbReference type="InterPro" id="IPR016558">
    <property type="entry name" value="DNA_primase_lsu_euk"/>
</dbReference>
<comment type="similarity">
    <text evidence="1 10">Belongs to the eukaryotic-type primase large subunit family.</text>
</comment>
<gene>
    <name evidence="13" type="ORF">R5R35_011431</name>
</gene>
<reference evidence="13 14" key="1">
    <citation type="submission" date="2024-03" db="EMBL/GenBank/DDBJ databases">
        <title>The genome assembly and annotation of the cricket Gryllus longicercus Weissman &amp; Gray.</title>
        <authorList>
            <person name="Szrajer S."/>
            <person name="Gray D."/>
            <person name="Ylla G."/>
        </authorList>
    </citation>
    <scope>NUCLEOTIDE SEQUENCE [LARGE SCALE GENOMIC DNA]</scope>
    <source>
        <strain evidence="13">DAG 2021-001</strain>
        <tissue evidence="13">Whole body minus gut</tissue>
    </source>
</reference>
<dbReference type="EMBL" id="JAZDUA010000450">
    <property type="protein sequence ID" value="KAK7792431.1"/>
    <property type="molecule type" value="Genomic_DNA"/>
</dbReference>
<dbReference type="GO" id="GO:0006269">
    <property type="term" value="P:DNA replication, synthesis of primer"/>
    <property type="evidence" value="ECO:0007669"/>
    <property type="project" value="UniProtKB-KW"/>
</dbReference>
<comment type="caution">
    <text evidence="13">The sequence shown here is derived from an EMBL/GenBank/DDBJ whole genome shotgun (WGS) entry which is preliminary data.</text>
</comment>
<keyword evidence="6 10" id="KW-0479">Metal-binding</keyword>
<feature type="binding site" evidence="11">
    <location>
        <position position="379"/>
    </location>
    <ligand>
        <name>[4Fe-4S] cluster</name>
        <dbReference type="ChEBI" id="CHEBI:49883"/>
    </ligand>
</feature>
<evidence type="ECO:0000256" key="1">
    <source>
        <dbReference type="ARBA" id="ARBA00010564"/>
    </source>
</evidence>
<dbReference type="PANTHER" id="PTHR10537:SF3">
    <property type="entry name" value="DNA PRIMASE LARGE SUBUNIT"/>
    <property type="match status" value="1"/>
</dbReference>
<comment type="function">
    <text evidence="10">DNA primase is the polymerase that synthesizes small RNA primers for the Okazaki fragments made during discontinuous DNA replication.</text>
</comment>